<dbReference type="GO" id="GO:0071793">
    <property type="term" value="P:bacillithiol biosynthetic process"/>
    <property type="evidence" value="ECO:0007669"/>
    <property type="project" value="InterPro"/>
</dbReference>
<evidence type="ECO:0000259" key="2">
    <source>
        <dbReference type="Pfam" id="PF13439"/>
    </source>
</evidence>
<dbReference type="EMBL" id="CP002630">
    <property type="protein sequence ID" value="AEB11396.1"/>
    <property type="molecule type" value="Genomic_DNA"/>
</dbReference>
<dbReference type="InterPro" id="IPR050194">
    <property type="entry name" value="Glycosyltransferase_grp1"/>
</dbReference>
<dbReference type="KEGG" id="mhd:Marky_0646"/>
<keyword evidence="3" id="KW-0808">Transferase</keyword>
<dbReference type="PANTHER" id="PTHR45947">
    <property type="entry name" value="SULFOQUINOVOSYL TRANSFERASE SQD2"/>
    <property type="match status" value="1"/>
</dbReference>
<evidence type="ECO:0000313" key="3">
    <source>
        <dbReference type="EMBL" id="AEB11396.1"/>
    </source>
</evidence>
<protein>
    <submittedName>
        <fullName evidence="3">Glycosyl transferase group 1</fullName>
    </submittedName>
</protein>
<dbReference type="HOGENOM" id="CLU_009583_2_5_0"/>
<feature type="domain" description="Glycosyltransferase subfamily 4-like N-terminal" evidence="2">
    <location>
        <begin position="12"/>
        <end position="170"/>
    </location>
</feature>
<sequence>MRLGIVAYPGLGGSGVVAADLAHRLALRGHAVVMLATRRPFRLPENSPVRFVQVELPNYPVFPGPLYTLSLAGALRRAAREWGLEVIHTHYAIPHAAAAHLAASGAALVHTLHGTDVNLLGLDPAFREVTALALQTAAGVSAVSHSLAAQARVVYGVHPVVIPNAVDPERFHPRPYLKSRYVEAGEAMLLHASNFRPIKRVPDIVRAFAKVVRRGVRARLVLLGDGPEKPHVERTVRELGVERHVTFLPPTQHPEEVIGAADLFLLHSQEESFGLAALEALASGVPVVAARVGGLSEVVRDGVTGRLVELGDVEAQAEAITALLTSPELPRMRRAAREDAVARFHPDSVTKRYEALYAEVLFKA</sequence>
<feature type="domain" description="Glycosyl transferase family 1" evidence="1">
    <location>
        <begin position="185"/>
        <end position="334"/>
    </location>
</feature>
<dbReference type="Gene3D" id="3.40.50.2000">
    <property type="entry name" value="Glycogen Phosphorylase B"/>
    <property type="match status" value="2"/>
</dbReference>
<proteinExistence type="predicted"/>
<gene>
    <name evidence="3" type="ordered locus">Marky_0646</name>
</gene>
<dbReference type="NCBIfam" id="TIGR03999">
    <property type="entry name" value="thiol_BshA"/>
    <property type="match status" value="1"/>
</dbReference>
<dbReference type="Pfam" id="PF00534">
    <property type="entry name" value="Glycos_transf_1"/>
    <property type="match status" value="1"/>
</dbReference>
<dbReference type="InterPro" id="IPR001296">
    <property type="entry name" value="Glyco_trans_1"/>
</dbReference>
<evidence type="ECO:0000259" key="1">
    <source>
        <dbReference type="Pfam" id="PF00534"/>
    </source>
</evidence>
<reference evidence="3 4" key="1">
    <citation type="journal article" date="2012" name="Stand. Genomic Sci.">
        <title>Complete genome sequence of the aerobic, heterotroph Marinithermus hydrothermalis type strain (T1(T)) from a deep-sea hydrothermal vent chimney.</title>
        <authorList>
            <person name="Copeland A."/>
            <person name="Gu W."/>
            <person name="Yasawong M."/>
            <person name="Lapidus A."/>
            <person name="Lucas S."/>
            <person name="Deshpande S."/>
            <person name="Pagani I."/>
            <person name="Tapia R."/>
            <person name="Cheng J.F."/>
            <person name="Goodwin L.A."/>
            <person name="Pitluck S."/>
            <person name="Liolios K."/>
            <person name="Ivanova N."/>
            <person name="Mavromatis K."/>
            <person name="Mikhailova N."/>
            <person name="Pati A."/>
            <person name="Chen A."/>
            <person name="Palaniappan K."/>
            <person name="Land M."/>
            <person name="Pan C."/>
            <person name="Brambilla E.M."/>
            <person name="Rohde M."/>
            <person name="Tindall B.J."/>
            <person name="Sikorski J."/>
            <person name="Goker M."/>
            <person name="Detter J.C."/>
            <person name="Bristow J."/>
            <person name="Eisen J.A."/>
            <person name="Markowitz V."/>
            <person name="Hugenholtz P."/>
            <person name="Kyrpides N.C."/>
            <person name="Klenk H.P."/>
            <person name="Woyke T."/>
        </authorList>
    </citation>
    <scope>NUCLEOTIDE SEQUENCE [LARGE SCALE GENOMIC DNA]</scope>
    <source>
        <strain evidence="4">DSM 14884 / JCM 11576 / T1</strain>
    </source>
</reference>
<dbReference type="Pfam" id="PF13439">
    <property type="entry name" value="Glyco_transf_4"/>
    <property type="match status" value="1"/>
</dbReference>
<dbReference type="InterPro" id="IPR028098">
    <property type="entry name" value="Glyco_trans_4-like_N"/>
</dbReference>
<dbReference type="SUPFAM" id="SSF53756">
    <property type="entry name" value="UDP-Glycosyltransferase/glycogen phosphorylase"/>
    <property type="match status" value="1"/>
</dbReference>
<accession>F2NQ85</accession>
<organism evidence="3 4">
    <name type="scientific">Marinithermus hydrothermalis (strain DSM 14884 / JCM 11576 / T1)</name>
    <dbReference type="NCBI Taxonomy" id="869210"/>
    <lineage>
        <taxon>Bacteria</taxon>
        <taxon>Thermotogati</taxon>
        <taxon>Deinococcota</taxon>
        <taxon>Deinococci</taxon>
        <taxon>Thermales</taxon>
        <taxon>Thermaceae</taxon>
        <taxon>Marinithermus</taxon>
    </lineage>
</organism>
<keyword evidence="4" id="KW-1185">Reference proteome</keyword>
<dbReference type="eggNOG" id="COG0438">
    <property type="taxonomic scope" value="Bacteria"/>
</dbReference>
<dbReference type="OrthoDB" id="9810929at2"/>
<evidence type="ECO:0000313" key="4">
    <source>
        <dbReference type="Proteomes" id="UP000007030"/>
    </source>
</evidence>
<dbReference type="GO" id="GO:0016757">
    <property type="term" value="F:glycosyltransferase activity"/>
    <property type="evidence" value="ECO:0007669"/>
    <property type="project" value="InterPro"/>
</dbReference>
<dbReference type="Proteomes" id="UP000007030">
    <property type="component" value="Chromosome"/>
</dbReference>
<dbReference type="PANTHER" id="PTHR45947:SF3">
    <property type="entry name" value="SULFOQUINOVOSYL TRANSFERASE SQD2"/>
    <property type="match status" value="1"/>
</dbReference>
<dbReference type="InterPro" id="IPR023881">
    <property type="entry name" value="Thiol_BshA"/>
</dbReference>
<dbReference type="STRING" id="869210.Marky_0646"/>
<dbReference type="RefSeq" id="WP_013703448.1">
    <property type="nucleotide sequence ID" value="NC_015387.1"/>
</dbReference>
<name>F2NQ85_MARHT</name>
<dbReference type="AlphaFoldDB" id="F2NQ85"/>